<dbReference type="PANTHER" id="PTHR45716:SF2">
    <property type="entry name" value="BITESIZE, ISOFORM I"/>
    <property type="match status" value="1"/>
</dbReference>
<organism evidence="3 4">
    <name type="scientific">Clavelina lepadiformis</name>
    <name type="common">Light-bulb sea squirt</name>
    <name type="synonym">Ascidia lepadiformis</name>
    <dbReference type="NCBI Taxonomy" id="159417"/>
    <lineage>
        <taxon>Eukaryota</taxon>
        <taxon>Metazoa</taxon>
        <taxon>Chordata</taxon>
        <taxon>Tunicata</taxon>
        <taxon>Ascidiacea</taxon>
        <taxon>Aplousobranchia</taxon>
        <taxon>Clavelinidae</taxon>
        <taxon>Clavelina</taxon>
    </lineage>
</organism>
<gene>
    <name evidence="3" type="ORF">CVLEPA_LOCUS30132</name>
</gene>
<dbReference type="Gene3D" id="2.60.40.150">
    <property type="entry name" value="C2 domain"/>
    <property type="match status" value="1"/>
</dbReference>
<comment type="caution">
    <text evidence="3">The sequence shown here is derived from an EMBL/GenBank/DDBJ whole genome shotgun (WGS) entry which is preliminary data.</text>
</comment>
<dbReference type="EMBL" id="CAWYQH010000163">
    <property type="protein sequence ID" value="CAK8696818.1"/>
    <property type="molecule type" value="Genomic_DNA"/>
</dbReference>
<evidence type="ECO:0000313" key="4">
    <source>
        <dbReference type="Proteomes" id="UP001642483"/>
    </source>
</evidence>
<reference evidence="3 4" key="1">
    <citation type="submission" date="2024-02" db="EMBL/GenBank/DDBJ databases">
        <authorList>
            <person name="Daric V."/>
            <person name="Darras S."/>
        </authorList>
    </citation>
    <scope>NUCLEOTIDE SEQUENCE [LARGE SCALE GENOMIC DNA]</scope>
</reference>
<dbReference type="Pfam" id="PF00168">
    <property type="entry name" value="C2"/>
    <property type="match status" value="1"/>
</dbReference>
<dbReference type="SUPFAM" id="SSF49562">
    <property type="entry name" value="C2 domain (Calcium/lipid-binding domain, CaLB)"/>
    <property type="match status" value="1"/>
</dbReference>
<feature type="region of interest" description="Disordered" evidence="1">
    <location>
        <begin position="207"/>
        <end position="237"/>
    </location>
</feature>
<protein>
    <recommendedName>
        <fullName evidence="2">C2 domain-containing protein</fullName>
    </recommendedName>
</protein>
<evidence type="ECO:0000259" key="2">
    <source>
        <dbReference type="PROSITE" id="PS50004"/>
    </source>
</evidence>
<accession>A0ABP0GYI5</accession>
<dbReference type="InterPro" id="IPR035892">
    <property type="entry name" value="C2_domain_sf"/>
</dbReference>
<dbReference type="PROSITE" id="PS50004">
    <property type="entry name" value="C2"/>
    <property type="match status" value="1"/>
</dbReference>
<dbReference type="PANTHER" id="PTHR45716">
    <property type="entry name" value="BITESIZE, ISOFORM I"/>
    <property type="match status" value="1"/>
</dbReference>
<name>A0ABP0GYI5_CLALP</name>
<dbReference type="Proteomes" id="UP001642483">
    <property type="component" value="Unassembled WGS sequence"/>
</dbReference>
<proteinExistence type="predicted"/>
<feature type="domain" description="C2" evidence="2">
    <location>
        <begin position="321"/>
        <end position="450"/>
    </location>
</feature>
<keyword evidence="4" id="KW-1185">Reference proteome</keyword>
<dbReference type="InterPro" id="IPR000008">
    <property type="entry name" value="C2_dom"/>
</dbReference>
<evidence type="ECO:0000256" key="1">
    <source>
        <dbReference type="SAM" id="MobiDB-lite"/>
    </source>
</evidence>
<feature type="compositionally biased region" description="Polar residues" evidence="1">
    <location>
        <begin position="208"/>
        <end position="220"/>
    </location>
</feature>
<evidence type="ECO:0000313" key="3">
    <source>
        <dbReference type="EMBL" id="CAK8696818.1"/>
    </source>
</evidence>
<sequence>MTELDLSFLTLQEIQIIQEVLKRSKLQDEQVERGKLKHDEVRHVSSEDFIRSKWSVYRSCDSPVYVPARDIVSAALEKPESEEIYRKESNGKDVVIGHSLNKNNENKLTPSIEDKPVEISWLQKLMGEGKEDILEQDIPNDVPPTLVQWTEDIKPPTLLELASTLAPCSEDPDDDKWKLTTVEVDAPFSDGEPKVLGESREACYGLRKQSNNEISKSAKSSQEDTAEGDRSRLTPLNSEKQFGTSLGVLCAEGVDFRKLSMESRTSVPEHGFLGTVDISVTFYPPETAKNTKFPVKGTRFPGNNKFDILSRREYVIMTGAKLGLFKDTGSGATRNQDGELHLVVKGAQNLHLPTSIVRNKVKTYVKCYLLPDRYHGSKMRSEIIKETINPNYNHKFVFRGFTQKEFTERSIELTIGGISSSRMATTMVVGFVRLCDGNNKDAINKKISWKICTAEEADLWNKAFAEPSKEINAVLPIRHKTRHKR</sequence>